<feature type="domain" description="NodB homology" evidence="1">
    <location>
        <begin position="39"/>
        <end position="132"/>
    </location>
</feature>
<keyword evidence="3" id="KW-1185">Reference proteome</keyword>
<reference evidence="2" key="1">
    <citation type="submission" date="2021-04" db="EMBL/GenBank/DDBJ databases">
        <authorList>
            <person name="Rodrigo-Torres L."/>
            <person name="Arahal R. D."/>
            <person name="Lucena T."/>
        </authorList>
    </citation>
    <scope>NUCLEOTIDE SEQUENCE</scope>
    <source>
        <strain evidence="2">CECT 9275</strain>
    </source>
</reference>
<dbReference type="EMBL" id="CAJRAF010000002">
    <property type="protein sequence ID" value="CAG5006728.1"/>
    <property type="molecule type" value="Genomic_DNA"/>
</dbReference>
<protein>
    <recommendedName>
        <fullName evidence="1">NodB homology domain-containing protein</fullName>
    </recommendedName>
</protein>
<dbReference type="GO" id="GO:0005975">
    <property type="term" value="P:carbohydrate metabolic process"/>
    <property type="evidence" value="ECO:0007669"/>
    <property type="project" value="InterPro"/>
</dbReference>
<dbReference type="Pfam" id="PF01522">
    <property type="entry name" value="Polysacc_deac_1"/>
    <property type="match status" value="1"/>
</dbReference>
<sequence>MQNAFVMLTFDLEEFDIPEEFDQNVPEADQMQVTLLGLEAVLQVLSRHNVPATFFVTGNFADKHPNLVRRLSQKHEIASHALFHSHTRTFRESDIVHSRRILEAATGQVVHGFRMPRLKPIDKSLLKKWGFRYDSSINPIWLPGRYNMLGRSADPHLIDGLIQLPCSATPWLRLPLFWLSFKNLPLSMYLWLSRVTLKKRGNLTLYFHPWEFADLSSYKLPTYVKCPDSQKLTTKFENLLLKLKGQNADFVTCNSFCDEWEASNGPVP</sequence>
<accession>A0A916NMI2</accession>
<proteinExistence type="predicted"/>
<evidence type="ECO:0000313" key="2">
    <source>
        <dbReference type="EMBL" id="CAG5006728.1"/>
    </source>
</evidence>
<dbReference type="SUPFAM" id="SSF88713">
    <property type="entry name" value="Glycoside hydrolase/deacetylase"/>
    <property type="match status" value="1"/>
</dbReference>
<comment type="caution">
    <text evidence="2">The sequence shown here is derived from an EMBL/GenBank/DDBJ whole genome shotgun (WGS) entry which is preliminary data.</text>
</comment>
<evidence type="ECO:0000259" key="1">
    <source>
        <dbReference type="Pfam" id="PF01522"/>
    </source>
</evidence>
<dbReference type="Proteomes" id="UP000680038">
    <property type="component" value="Unassembled WGS sequence"/>
</dbReference>
<dbReference type="CDD" id="cd10941">
    <property type="entry name" value="CE4_PuuE_HpPgdA_like_2"/>
    <property type="match status" value="1"/>
</dbReference>
<dbReference type="PANTHER" id="PTHR47561">
    <property type="entry name" value="POLYSACCHARIDE DEACETYLASE FAMILY PROTEIN (AFU_ORTHOLOGUE AFUA_6G05030)"/>
    <property type="match status" value="1"/>
</dbReference>
<dbReference type="AlphaFoldDB" id="A0A916NMI2"/>
<dbReference type="InterPro" id="IPR011330">
    <property type="entry name" value="Glyco_hydro/deAcase_b/a-brl"/>
</dbReference>
<organism evidence="2 3">
    <name type="scientific">Dyadobacter helix</name>
    <dbReference type="NCBI Taxonomy" id="2822344"/>
    <lineage>
        <taxon>Bacteria</taxon>
        <taxon>Pseudomonadati</taxon>
        <taxon>Bacteroidota</taxon>
        <taxon>Cytophagia</taxon>
        <taxon>Cytophagales</taxon>
        <taxon>Spirosomataceae</taxon>
        <taxon>Dyadobacter</taxon>
    </lineage>
</organism>
<gene>
    <name evidence="2" type="ORF">DYBT9275_03884</name>
</gene>
<dbReference type="InterPro" id="IPR045235">
    <property type="entry name" value="PuuE_HpPgdA-like"/>
</dbReference>
<dbReference type="InterPro" id="IPR002509">
    <property type="entry name" value="NODB_dom"/>
</dbReference>
<dbReference type="GO" id="GO:0016810">
    <property type="term" value="F:hydrolase activity, acting on carbon-nitrogen (but not peptide) bonds"/>
    <property type="evidence" value="ECO:0007669"/>
    <property type="project" value="InterPro"/>
</dbReference>
<dbReference type="Gene3D" id="3.20.20.370">
    <property type="entry name" value="Glycoside hydrolase/deacetylase"/>
    <property type="match status" value="1"/>
</dbReference>
<dbReference type="RefSeq" id="WP_215240318.1">
    <property type="nucleotide sequence ID" value="NZ_CAJRAF010000002.1"/>
</dbReference>
<evidence type="ECO:0000313" key="3">
    <source>
        <dbReference type="Proteomes" id="UP000680038"/>
    </source>
</evidence>
<name>A0A916NMI2_9BACT</name>
<dbReference type="PANTHER" id="PTHR47561:SF1">
    <property type="entry name" value="POLYSACCHARIDE DEACETYLASE FAMILY PROTEIN (AFU_ORTHOLOGUE AFUA_6G05030)"/>
    <property type="match status" value="1"/>
</dbReference>